<protein>
    <submittedName>
        <fullName evidence="1">Transcriptional regulator</fullName>
    </submittedName>
</protein>
<dbReference type="RefSeq" id="WP_102238435.1">
    <property type="nucleotide sequence ID" value="NZ_PNHK01000002.1"/>
</dbReference>
<dbReference type="OrthoDB" id="3296614at2"/>
<dbReference type="Proteomes" id="UP000235598">
    <property type="component" value="Unassembled WGS sequence"/>
</dbReference>
<accession>A0A2N6VMM8</accession>
<gene>
    <name evidence="1" type="ORF">CJ199_05120</name>
</gene>
<evidence type="ECO:0000313" key="1">
    <source>
        <dbReference type="EMBL" id="PMD05401.1"/>
    </source>
</evidence>
<name>A0A2N6VMM8_9MICO</name>
<proteinExistence type="predicted"/>
<reference evidence="1 2" key="1">
    <citation type="submission" date="2017-09" db="EMBL/GenBank/DDBJ databases">
        <title>Bacterial strain isolated from the female urinary microbiota.</title>
        <authorList>
            <person name="Thomas-White K."/>
            <person name="Kumar N."/>
            <person name="Forster S."/>
            <person name="Putonti C."/>
            <person name="Lawley T."/>
            <person name="Wolfe A.J."/>
        </authorList>
    </citation>
    <scope>NUCLEOTIDE SEQUENCE [LARGE SCALE GENOMIC DNA]</scope>
    <source>
        <strain evidence="1 2">UMB1301</strain>
    </source>
</reference>
<comment type="caution">
    <text evidence="1">The sequence shown here is derived from an EMBL/GenBank/DDBJ whole genome shotgun (WGS) entry which is preliminary data.</text>
</comment>
<organism evidence="1 2">
    <name type="scientific">Brevibacterium paucivorans</name>
    <dbReference type="NCBI Taxonomy" id="170994"/>
    <lineage>
        <taxon>Bacteria</taxon>
        <taxon>Bacillati</taxon>
        <taxon>Actinomycetota</taxon>
        <taxon>Actinomycetes</taxon>
        <taxon>Micrococcales</taxon>
        <taxon>Brevibacteriaceae</taxon>
        <taxon>Brevibacterium</taxon>
    </lineage>
</organism>
<dbReference type="AlphaFoldDB" id="A0A2N6VMM8"/>
<sequence length="108" mass="12630">MDRVRFRDLKPYEVVDSLDDLKGPFHEPIRLPIWVRWIDDGDIDVTELGGARLAYQALLAEGTTEIQAQLINKDRLLQVWPHLILDSRVRDLWEGRFPELRCSAHPWG</sequence>
<dbReference type="EMBL" id="PNHK01000002">
    <property type="protein sequence ID" value="PMD05401.1"/>
    <property type="molecule type" value="Genomic_DNA"/>
</dbReference>
<evidence type="ECO:0000313" key="2">
    <source>
        <dbReference type="Proteomes" id="UP000235598"/>
    </source>
</evidence>